<feature type="domain" description="Cep192/Spd-2-like" evidence="18">
    <location>
        <begin position="520"/>
        <end position="623"/>
    </location>
</feature>
<dbReference type="CDD" id="cd11304">
    <property type="entry name" value="Cadherin_repeat"/>
    <property type="match status" value="1"/>
</dbReference>
<evidence type="ECO:0000313" key="20">
    <source>
        <dbReference type="EMBL" id="CAI3972169.1"/>
    </source>
</evidence>
<accession>A0A9P1FCW7</accession>
<dbReference type="Gene3D" id="2.120.10.30">
    <property type="entry name" value="TolB, C-terminal domain"/>
    <property type="match status" value="1"/>
</dbReference>
<evidence type="ECO:0000259" key="18">
    <source>
        <dbReference type="Pfam" id="PF22073"/>
    </source>
</evidence>
<keyword evidence="9" id="KW-1133">Transmembrane helix</keyword>
<dbReference type="InterPro" id="IPR053879">
    <property type="entry name" value="HYDIN_VesB_CFA65-like_Ig"/>
</dbReference>
<dbReference type="Pfam" id="PF22544">
    <property type="entry name" value="HYDIN_VesB_CFA65-like_Ig"/>
    <property type="match status" value="1"/>
</dbReference>
<evidence type="ECO:0000256" key="14">
    <source>
        <dbReference type="ARBA" id="ARBA00023277"/>
    </source>
</evidence>
<dbReference type="InterPro" id="IPR021720">
    <property type="entry name" value="Malectin_dom"/>
</dbReference>
<keyword evidence="12" id="KW-0325">Glycoprotein</keyword>
<evidence type="ECO:0000256" key="9">
    <source>
        <dbReference type="ARBA" id="ARBA00022989"/>
    </source>
</evidence>
<gene>
    <name evidence="20" type="ORF">C1SCF055_LOCUS759</name>
</gene>
<dbReference type="Gene3D" id="2.60.120.430">
    <property type="entry name" value="Galactose-binding lectin"/>
    <property type="match status" value="4"/>
</dbReference>
<keyword evidence="10" id="KW-0969">Cilium</keyword>
<feature type="domain" description="Glycosyltransferase 2-like" evidence="16">
    <location>
        <begin position="1"/>
        <end position="158"/>
    </location>
</feature>
<dbReference type="InterPro" id="IPR013783">
    <property type="entry name" value="Ig-like_fold"/>
</dbReference>
<name>A0A9P1FCW7_9DINO</name>
<evidence type="ECO:0000256" key="3">
    <source>
        <dbReference type="ARBA" id="ARBA00004496"/>
    </source>
</evidence>
<keyword evidence="7" id="KW-0732">Signal</keyword>
<evidence type="ECO:0000256" key="11">
    <source>
        <dbReference type="ARBA" id="ARBA00023136"/>
    </source>
</evidence>
<dbReference type="Pfam" id="PF11721">
    <property type="entry name" value="Malectin"/>
    <property type="match status" value="4"/>
</dbReference>
<evidence type="ECO:0000259" key="17">
    <source>
        <dbReference type="Pfam" id="PF11721"/>
    </source>
</evidence>
<evidence type="ECO:0000256" key="12">
    <source>
        <dbReference type="ARBA" id="ARBA00023180"/>
    </source>
</evidence>
<feature type="domain" description="Malectin" evidence="17">
    <location>
        <begin position="2091"/>
        <end position="2239"/>
    </location>
</feature>
<evidence type="ECO:0000256" key="4">
    <source>
        <dbReference type="ARBA" id="ARBA00009141"/>
    </source>
</evidence>
<comment type="caution">
    <text evidence="20">The sequence shown here is derived from an EMBL/GenBank/DDBJ whole genome shotgun (WGS) entry which is preliminary data.</text>
</comment>
<evidence type="ECO:0000259" key="16">
    <source>
        <dbReference type="Pfam" id="PF00535"/>
    </source>
</evidence>
<protein>
    <submittedName>
        <fullName evidence="22">Uncharacterized glycosyltransferase EpsJ</fullName>
    </submittedName>
</protein>
<evidence type="ECO:0000256" key="10">
    <source>
        <dbReference type="ARBA" id="ARBA00023069"/>
    </source>
</evidence>
<keyword evidence="23" id="KW-1185">Reference proteome</keyword>
<dbReference type="Pfam" id="PF22073">
    <property type="entry name" value="Cep192_D4"/>
    <property type="match status" value="3"/>
</dbReference>
<dbReference type="Proteomes" id="UP001152797">
    <property type="component" value="Unassembled WGS sequence"/>
</dbReference>
<evidence type="ECO:0000256" key="15">
    <source>
        <dbReference type="SAM" id="MobiDB-lite"/>
    </source>
</evidence>
<evidence type="ECO:0000256" key="6">
    <source>
        <dbReference type="ARBA" id="ARBA00022692"/>
    </source>
</evidence>
<evidence type="ECO:0000256" key="7">
    <source>
        <dbReference type="ARBA" id="ARBA00022729"/>
    </source>
</evidence>
<evidence type="ECO:0000256" key="5">
    <source>
        <dbReference type="ARBA" id="ARBA00022490"/>
    </source>
</evidence>
<evidence type="ECO:0000259" key="19">
    <source>
        <dbReference type="Pfam" id="PF22544"/>
    </source>
</evidence>
<sequence length="3126" mass="327568">MAAYNAEEFIGEAIDSVLQQTYPHWELLVVDDGSKDRTKEIVNEYSQRDSRVRLITINHGGASGARNAGMREAQYPWAAVLDADDVALPQRFQVQIEAAEADPEVVLWGSYSQDIGPQGQRGALHKSGPTSREEFQKLRENGEPVVLRNSTILFRRDLALEIGGFDSRLEPCEDLDFWDRMAEHGPVMTLTDNLVLYRRHDGSITNQRFEAGLKVTRFVEERNRARLKNETVDWETFSKNYDAAGFPTRVTRRIDSAGRFFGRQAVAAHTEKRPVRAVALLLAATALCPRIMLTRIWKQRAREGTIMRHFGRSLRRKQSRLRSNLRNRTTLGHTSCHVEPLEVRALLAINTIYAVNTGGPEVIAPDSTVWEEDSTAVPSIYSNQSTAGSLTFTTGNPIDTSAIAAEIPPSIFSSERYGVGGVPMEWDFPVTAGNYEVRLYFSENYDGNWAVGARMFDVTIEGQLVLDNYDVFAQAGAETGIMESFIVSSDANLDIDFGSVAENPAIKGIEILEIIEPSVLNSSATALGFGDVLIDQTDDQQITLTNLGGVGDPAITISSTTITGSASFTDDFNDVAGVVLAPGQSTTISVTFAPTTEGAAAATLEIAHSGANSPINVSLTGEGTEPQIGTSLIRINAGGPAIGNPEWAEDSASNPSPLSNSVAAISQTFATGTAIDMSDPSIPVGTPAALFQSERSDTIPGDPMEWDIPVTAGPYEVRLYFAEIFEGNASVGARIFDVSIEDQLVLDDYDIFEDVGAFAGVVKTFQVSSDGNLDIDFGQVVELPSIKAIEIVSLQESNALFVDAQAIEFGSIWTSSPTIRPITVTNAGFEGDPSITINSTTITGSTAFIDNFDDVNGAVLAPGESIVIGVTFAPDAEAAFQGVLEIQHSGQNNPVTVDLSGTGTDIAPVGFGKSILGGVAAPDSPTSLQWGPDGRLYVAFQDGTINIYSVVRNGSNDYSSTLDESITLVKDIPNHDDDGTPNPNVNDRLVTGIMIAGTAQSPIIYATSGDPRIGAGPDGEDLNLDTNSGTLSRLTWDGSQWSKVDLVRGLPRSEENHNVNGLVLDESTNTIYLTSSGNTNNGAPSFNFAYLAEYAYSTAILSVDMNVIDALPDLVDVNGTVYKYNLPTLDDEDRDFDGNGSDEDLANGYQDVFGGNDGKNQAYIDPNSPVQIYSPGYRNPYDIVLTQNGNLYTIDNGANAGWGDVPIIDPETGLATNEPNEPGETVLDNLHFISGPGYYGGHPNPTRANPDNTFNPTNPQSPIALVGGNAIESFFAVPQADTGSMAVFGSSTNGLTEYTASNFGGAMQGDLLTANYFGGNSITRLSPDETGAALDLNEVLFSNVGVAPLDVTAIGDNGPFPGTIWVVDWFTGDVIAFEPNDYEGGGGGPIDLNDLDGDGYTNDDEIANGTNPNSAADVPADNDLDFISDLLDDNDDNDALLDVEDPFAIDPDNGLTTTLGVAYGWENDEASPGGLLNLGFTGLMINGQDNYKDLFNIQNLTAGGAAGVLTLDLISEGDAIGLTNTQEQAFQFGVNVSGETTPFTAHTRILAPFAGITPEGDQSMGFFIGNGDQDNYIKFVVSANGGAGGLQTVSEVGGVVTGGTLTPMSLAGIGYIDLYLTVDPVALTVQASYSITSGGETGPQTTLGTPLSVPSAWLNGPTAMAVGVISTSVGPAPAFSSTWDFLNVLSDEVAEPGSLVVTPATVAPFSVEVGATGTQEITLSNVGDPGDADITILTTTIVGAAAFTDDFNDASIIVLAPGESTVITVAFAPTTVGQQNATIEIAHSGVNTPISLALTGTGTASSGGTSIIRINAGGPAVGTPEWSADSTASPSSFSNVTAAQSQAYTAGEAIDVSDPSIPAGTPASIFATERYDLIGGAEMQWDIPVTAGLYEVRLYFAETYAGNAVLGARVFDVLIENQLVLDNYDVFADVGGFTGVMKSFIVSSDANLDIDFARVTENPALKGIEIVQIAETDTLSSSAASLNFSTVEIGETGTQQITLTHVGSLSDPDITISSTAITGSVAFTDDFDDINGVVLAPGESVVVTVSFDPTEAGLQTANLQVVHSGLNSPISIPLQGTGTTPSVGTSLIRINVGGPAVGTPEWSADSTATPSTFSNVAAAQSLTYTAGEAINVTDPSIPVGTPASIFSTERYDLIAGEEMQWDIPVTAGQYEVRLYFAETYGGNAVIGGRVFDVLIENQLVLDNYDVFADVGGFTGVMKSFIITSDTNLDIDFARVTENPALKGIEIIQITDSEESELGTSATVLDFVGVEVGQTPTQQITLTNLGEVGDPSITIASTVITGSTAFTDDFDDINGIVLAPGESTVITVTFAPTVGGAAAADLTITYDGETSPLIIPLSGLANTVGSTSAALFEINPGNAINSSTFLASSFIIENLSPNGQNITSVQLNLSTAILPDMVFDPLGNAGDLTFKDLTADSSGPLVGLGTHSYSGAHDGGFDILTIPFSDFGPGESFEFSLDVDPTSITGVPSPGPQESGSVSGLELVGATVTIVFDDGSTHTAQVYRTPASNGASENIVRAETLAQPTVELVGTPYSPTLETSEVNQTVRITGPVGASVSLLMVESGLFTDGLPGGGFDIDPFETNTALGVQEFQATIGAGGFVDIPVTLMNTNANGGLNSLVAVIRDTDGHTGPLSPPLAVQVVEATSNTTPSVDSPIGSIEVTENDPSTTIDLTSVFSDVEDGTNLTFTVESNSNPTLVDASIVSGTLTLDYLANQTGTATIVVRATDSGGLFVEDTITVTVNPEIVVPSILPSTPGYYDPATAMFGLRSEFSAGPADVASFNFGMPGWIPIVGDWDGDGDDTVGLYNPTTATFYLNNGHDGTADIPAFNYGVPGWIPIAGDWDGDGIDTIGVFYPDAAVFFMRNSNDSGVADIALAYGGANWKPVVGDWDGDGIDTIGVFEPTAATWFLRNSNSAGSPDIAPFTYGGANWTPLVGDWNADGVDSIGIWNPASAEFYLRNTNGSGAPDIGPFVYGTPGNVPIVGNWVTAPELLSLAAPTTSFSELAFATLSVEPTPTAVASEPAVPADLVFAEIDEEEVIVSEPQTTKPTTTKLSGTFVGPVPSSTTTEADDVEDSLAKSIMKTLRSRSSLNRVTDLVLKSLYK</sequence>
<dbReference type="InterPro" id="IPR039155">
    <property type="entry name" value="MLEC"/>
</dbReference>
<feature type="domain" description="Cep192/Spd-2-like" evidence="18">
    <location>
        <begin position="2261"/>
        <end position="2363"/>
    </location>
</feature>
<dbReference type="OrthoDB" id="663146at2759"/>
<organism evidence="20">
    <name type="scientific">Cladocopium goreaui</name>
    <dbReference type="NCBI Taxonomy" id="2562237"/>
    <lineage>
        <taxon>Eukaryota</taxon>
        <taxon>Sar</taxon>
        <taxon>Alveolata</taxon>
        <taxon>Dinophyceae</taxon>
        <taxon>Suessiales</taxon>
        <taxon>Symbiodiniaceae</taxon>
        <taxon>Cladocopium</taxon>
    </lineage>
</organism>
<dbReference type="CDD" id="cd00761">
    <property type="entry name" value="Glyco_tranf_GTA_type"/>
    <property type="match status" value="1"/>
</dbReference>
<dbReference type="InterPro" id="IPR028994">
    <property type="entry name" value="Integrin_alpha_N"/>
</dbReference>
<feature type="region of interest" description="Disordered" evidence="15">
    <location>
        <begin position="3068"/>
        <end position="3091"/>
    </location>
</feature>
<dbReference type="GO" id="GO:0005929">
    <property type="term" value="C:cilium"/>
    <property type="evidence" value="ECO:0007669"/>
    <property type="project" value="UniProtKB-SubCell"/>
</dbReference>
<evidence type="ECO:0000313" key="23">
    <source>
        <dbReference type="Proteomes" id="UP001152797"/>
    </source>
</evidence>
<evidence type="ECO:0000256" key="1">
    <source>
        <dbReference type="ARBA" id="ARBA00004115"/>
    </source>
</evidence>
<dbReference type="Gene3D" id="3.90.550.10">
    <property type="entry name" value="Spore Coat Polysaccharide Biosynthesis Protein SpsA, Chain A"/>
    <property type="match status" value="1"/>
</dbReference>
<keyword evidence="6" id="KW-0812">Transmembrane</keyword>
<evidence type="ECO:0000256" key="13">
    <source>
        <dbReference type="ARBA" id="ARBA00023273"/>
    </source>
</evidence>
<dbReference type="EMBL" id="CAMXCT030000001">
    <property type="protein sequence ID" value="CAL4759481.1"/>
    <property type="molecule type" value="Genomic_DNA"/>
</dbReference>
<dbReference type="InterPro" id="IPR011042">
    <property type="entry name" value="6-blade_b-propeller_TolB-like"/>
</dbReference>
<feature type="domain" description="Cep192/Spd-2-like" evidence="18">
    <location>
        <begin position="1978"/>
        <end position="2082"/>
    </location>
</feature>
<dbReference type="SUPFAM" id="SSF53448">
    <property type="entry name" value="Nucleotide-diphospho-sugar transferases"/>
    <property type="match status" value="1"/>
</dbReference>
<keyword evidence="5" id="KW-0963">Cytoplasm</keyword>
<feature type="domain" description="Malectin" evidence="17">
    <location>
        <begin position="632"/>
        <end position="779"/>
    </location>
</feature>
<dbReference type="Pfam" id="PF00535">
    <property type="entry name" value="Glycos_transf_2"/>
    <property type="match status" value="1"/>
</dbReference>
<dbReference type="GO" id="GO:0005789">
    <property type="term" value="C:endoplasmic reticulum membrane"/>
    <property type="evidence" value="ECO:0007669"/>
    <property type="project" value="UniProtKB-SubCell"/>
</dbReference>
<evidence type="ECO:0000313" key="21">
    <source>
        <dbReference type="EMBL" id="CAL1125544.1"/>
    </source>
</evidence>
<feature type="domain" description="HYDIN/VesB/CFA65-like Ig-like" evidence="19">
    <location>
        <begin position="1711"/>
        <end position="1800"/>
    </location>
</feature>
<keyword evidence="14" id="KW-0119">Carbohydrate metabolism</keyword>
<feature type="domain" description="Malectin" evidence="17">
    <location>
        <begin position="352"/>
        <end position="498"/>
    </location>
</feature>
<comment type="subcellular location">
    <subcellularLocation>
        <location evidence="2">Cell projection</location>
        <location evidence="2">Cilium</location>
    </subcellularLocation>
    <subcellularLocation>
        <location evidence="3">Cytoplasm</location>
    </subcellularLocation>
    <subcellularLocation>
        <location evidence="1">Endoplasmic reticulum membrane</location>
        <topology evidence="1">Single-pass type I membrane protein</topology>
    </subcellularLocation>
</comment>
<dbReference type="PANTHER" id="PTHR13460">
    <property type="match status" value="1"/>
</dbReference>
<evidence type="ECO:0000313" key="22">
    <source>
        <dbReference type="EMBL" id="CAL4759481.1"/>
    </source>
</evidence>
<dbReference type="SUPFAM" id="SSF69318">
    <property type="entry name" value="Integrin alpha N-terminal domain"/>
    <property type="match status" value="1"/>
</dbReference>
<keyword evidence="8" id="KW-0256">Endoplasmic reticulum</keyword>
<dbReference type="NCBIfam" id="NF012200">
    <property type="entry name" value="choice_anch_D"/>
    <property type="match status" value="4"/>
</dbReference>
<dbReference type="InterPro" id="IPR011041">
    <property type="entry name" value="Quinoprot_gluc/sorb_DH_b-prop"/>
</dbReference>
<reference evidence="21" key="2">
    <citation type="submission" date="2024-04" db="EMBL/GenBank/DDBJ databases">
        <authorList>
            <person name="Chen Y."/>
            <person name="Shah S."/>
            <person name="Dougan E. K."/>
            <person name="Thang M."/>
            <person name="Chan C."/>
        </authorList>
    </citation>
    <scope>NUCLEOTIDE SEQUENCE [LARGE SCALE GENOMIC DNA]</scope>
</reference>
<dbReference type="PANTHER" id="PTHR13460:SF0">
    <property type="entry name" value="MALECTIN"/>
    <property type="match status" value="1"/>
</dbReference>
<dbReference type="InterPro" id="IPR029044">
    <property type="entry name" value="Nucleotide-diphossugar_trans"/>
</dbReference>
<evidence type="ECO:0000256" key="8">
    <source>
        <dbReference type="ARBA" id="ARBA00022824"/>
    </source>
</evidence>
<dbReference type="Gene3D" id="2.60.40.10">
    <property type="entry name" value="Immunoglobulins"/>
    <property type="match status" value="6"/>
</dbReference>
<reference evidence="20" key="1">
    <citation type="submission" date="2022-10" db="EMBL/GenBank/DDBJ databases">
        <authorList>
            <person name="Chen Y."/>
            <person name="Dougan E. K."/>
            <person name="Chan C."/>
            <person name="Rhodes N."/>
            <person name="Thang M."/>
        </authorList>
    </citation>
    <scope>NUCLEOTIDE SEQUENCE</scope>
</reference>
<dbReference type="GO" id="GO:0030246">
    <property type="term" value="F:carbohydrate binding"/>
    <property type="evidence" value="ECO:0007669"/>
    <property type="project" value="InterPro"/>
</dbReference>
<proteinExistence type="inferred from homology"/>
<keyword evidence="13" id="KW-0966">Cell projection</keyword>
<feature type="domain" description="Malectin" evidence="17">
    <location>
        <begin position="1811"/>
        <end position="1957"/>
    </location>
</feature>
<comment type="similarity">
    <text evidence="4">Belongs to the malectin family.</text>
</comment>
<evidence type="ECO:0000256" key="2">
    <source>
        <dbReference type="ARBA" id="ARBA00004138"/>
    </source>
</evidence>
<dbReference type="SUPFAM" id="SSF50952">
    <property type="entry name" value="Soluble quinoprotein glucose dehydrogenase"/>
    <property type="match status" value="1"/>
</dbReference>
<dbReference type="InterPro" id="IPR001173">
    <property type="entry name" value="Glyco_trans_2-like"/>
</dbReference>
<keyword evidence="11" id="KW-0472">Membrane</keyword>
<dbReference type="EMBL" id="CAMXCT010000001">
    <property type="protein sequence ID" value="CAI3972169.1"/>
    <property type="molecule type" value="Genomic_DNA"/>
</dbReference>
<dbReference type="EMBL" id="CAMXCT020000001">
    <property type="protein sequence ID" value="CAL1125544.1"/>
    <property type="molecule type" value="Genomic_DNA"/>
</dbReference>
<dbReference type="InterPro" id="IPR054090">
    <property type="entry name" value="Cep192_Spd-2-like_dom"/>
</dbReference>